<gene>
    <name evidence="5" type="ORF">Pla8534_13050</name>
</gene>
<dbReference type="PANTHER" id="PTHR44858">
    <property type="entry name" value="TETRATRICOPEPTIDE REPEAT PROTEIN 6"/>
    <property type="match status" value="1"/>
</dbReference>
<keyword evidence="5" id="KW-0449">Lipoprotein</keyword>
<feature type="repeat" description="TPR" evidence="3">
    <location>
        <begin position="133"/>
        <end position="166"/>
    </location>
</feature>
<feature type="repeat" description="TPR" evidence="3">
    <location>
        <begin position="269"/>
        <end position="302"/>
    </location>
</feature>
<dbReference type="SUPFAM" id="SSF48452">
    <property type="entry name" value="TPR-like"/>
    <property type="match status" value="2"/>
</dbReference>
<sequence precursor="true">MIRSASLSFAFLLASLVSWNAWGQSFQDGVVAKADLKIMGKVFAHRGDVLTLESETGGSIVVRTLNKQRAQVRRDFVIPLAESAPLYTDMIREASEDSGLFVARASAFSAAGQVDNAIADCTKALDLEKGQSAPTLMARGVYYASINKFDEAIADFRAAIKLKSDFELARVNLANALMGKKDYDGAIDIYDQLIETRAKNARYYVERGVAFRHKEDWDSAIDDFTRALEIEPGHQAALSSRGFVCFLKGDHEAAVKDFTQMIKLNPQDSLSYNNRGYNHFLMRQYKEALADYEAAIKIEPKYAMALQNKAWLLSTCADDDIRDGKEAFAAAAAACQLRQYKVASDIKALAASYAELNDFKHAVEFQQRVIDMTTGDDRTTEEEIMKLYRASQPFRSSVQPVE</sequence>
<dbReference type="PROSITE" id="PS50005">
    <property type="entry name" value="TPR"/>
    <property type="match status" value="4"/>
</dbReference>
<keyword evidence="4" id="KW-0732">Signal</keyword>
<evidence type="ECO:0000313" key="5">
    <source>
        <dbReference type="EMBL" id="QDU93525.1"/>
    </source>
</evidence>
<dbReference type="InterPro" id="IPR019734">
    <property type="entry name" value="TPR_rpt"/>
</dbReference>
<name>A0A518DNW1_9BACT</name>
<dbReference type="KEGG" id="lcre:Pla8534_13050"/>
<proteinExistence type="predicted"/>
<dbReference type="Pfam" id="PF13432">
    <property type="entry name" value="TPR_16"/>
    <property type="match status" value="1"/>
</dbReference>
<dbReference type="EMBL" id="CP036433">
    <property type="protein sequence ID" value="QDU93525.1"/>
    <property type="molecule type" value="Genomic_DNA"/>
</dbReference>
<dbReference type="SMART" id="SM00028">
    <property type="entry name" value="TPR"/>
    <property type="match status" value="7"/>
</dbReference>
<accession>A0A518DNW1</accession>
<protein>
    <submittedName>
        <fullName evidence="5">Lipoprotein NlpI</fullName>
    </submittedName>
</protein>
<organism evidence="5 6">
    <name type="scientific">Lignipirellula cremea</name>
    <dbReference type="NCBI Taxonomy" id="2528010"/>
    <lineage>
        <taxon>Bacteria</taxon>
        <taxon>Pseudomonadati</taxon>
        <taxon>Planctomycetota</taxon>
        <taxon>Planctomycetia</taxon>
        <taxon>Pirellulales</taxon>
        <taxon>Pirellulaceae</taxon>
        <taxon>Lignipirellula</taxon>
    </lineage>
</organism>
<dbReference type="Gene3D" id="1.25.40.10">
    <property type="entry name" value="Tetratricopeptide repeat domain"/>
    <property type="match status" value="3"/>
</dbReference>
<dbReference type="Pfam" id="PF14559">
    <property type="entry name" value="TPR_19"/>
    <property type="match status" value="1"/>
</dbReference>
<keyword evidence="1" id="KW-0677">Repeat</keyword>
<evidence type="ECO:0000256" key="2">
    <source>
        <dbReference type="ARBA" id="ARBA00022803"/>
    </source>
</evidence>
<dbReference type="InterPro" id="IPR011990">
    <property type="entry name" value="TPR-like_helical_dom_sf"/>
</dbReference>
<feature type="repeat" description="TPR" evidence="3">
    <location>
        <begin position="201"/>
        <end position="234"/>
    </location>
</feature>
<keyword evidence="2 3" id="KW-0802">TPR repeat</keyword>
<evidence type="ECO:0000256" key="1">
    <source>
        <dbReference type="ARBA" id="ARBA00022737"/>
    </source>
</evidence>
<evidence type="ECO:0000313" key="6">
    <source>
        <dbReference type="Proteomes" id="UP000317648"/>
    </source>
</evidence>
<feature type="chain" id="PRO_5021816246" evidence="4">
    <location>
        <begin position="21"/>
        <end position="402"/>
    </location>
</feature>
<dbReference type="OrthoDB" id="250076at2"/>
<dbReference type="RefSeq" id="WP_145050403.1">
    <property type="nucleotide sequence ID" value="NZ_CP036433.1"/>
</dbReference>
<keyword evidence="6" id="KW-1185">Reference proteome</keyword>
<dbReference type="InterPro" id="IPR050498">
    <property type="entry name" value="Ycf3"/>
</dbReference>
<evidence type="ECO:0000256" key="3">
    <source>
        <dbReference type="PROSITE-ProRule" id="PRU00339"/>
    </source>
</evidence>
<dbReference type="AlphaFoldDB" id="A0A518DNW1"/>
<evidence type="ECO:0000256" key="4">
    <source>
        <dbReference type="SAM" id="SignalP"/>
    </source>
</evidence>
<dbReference type="PANTHER" id="PTHR44858:SF1">
    <property type="entry name" value="UDP-N-ACETYLGLUCOSAMINE--PEPTIDE N-ACETYLGLUCOSAMINYLTRANSFERASE SPINDLY-RELATED"/>
    <property type="match status" value="1"/>
</dbReference>
<dbReference type="Proteomes" id="UP000317648">
    <property type="component" value="Chromosome"/>
</dbReference>
<feature type="signal peptide" evidence="4">
    <location>
        <begin position="1"/>
        <end position="20"/>
    </location>
</feature>
<dbReference type="Pfam" id="PF00515">
    <property type="entry name" value="TPR_1"/>
    <property type="match status" value="1"/>
</dbReference>
<feature type="repeat" description="TPR" evidence="3">
    <location>
        <begin position="235"/>
        <end position="268"/>
    </location>
</feature>
<reference evidence="5 6" key="1">
    <citation type="submission" date="2019-02" db="EMBL/GenBank/DDBJ databases">
        <title>Deep-cultivation of Planctomycetes and their phenomic and genomic characterization uncovers novel biology.</title>
        <authorList>
            <person name="Wiegand S."/>
            <person name="Jogler M."/>
            <person name="Boedeker C."/>
            <person name="Pinto D."/>
            <person name="Vollmers J."/>
            <person name="Rivas-Marin E."/>
            <person name="Kohn T."/>
            <person name="Peeters S.H."/>
            <person name="Heuer A."/>
            <person name="Rast P."/>
            <person name="Oberbeckmann S."/>
            <person name="Bunk B."/>
            <person name="Jeske O."/>
            <person name="Meyerdierks A."/>
            <person name="Storesund J.E."/>
            <person name="Kallscheuer N."/>
            <person name="Luecker S."/>
            <person name="Lage O.M."/>
            <person name="Pohl T."/>
            <person name="Merkel B.J."/>
            <person name="Hornburger P."/>
            <person name="Mueller R.-W."/>
            <person name="Bruemmer F."/>
            <person name="Labrenz M."/>
            <person name="Spormann A.M."/>
            <person name="Op den Camp H."/>
            <person name="Overmann J."/>
            <person name="Amann R."/>
            <person name="Jetten M.S.M."/>
            <person name="Mascher T."/>
            <person name="Medema M.H."/>
            <person name="Devos D.P."/>
            <person name="Kaster A.-K."/>
            <person name="Ovreas L."/>
            <person name="Rohde M."/>
            <person name="Galperin M.Y."/>
            <person name="Jogler C."/>
        </authorList>
    </citation>
    <scope>NUCLEOTIDE SEQUENCE [LARGE SCALE GENOMIC DNA]</scope>
    <source>
        <strain evidence="5 6">Pla85_3_4</strain>
    </source>
</reference>